<keyword evidence="2" id="KW-1185">Reference proteome</keyword>
<sequence>FYKCHITKLLAHIKDIQDDKWSKPYFSQNLREVLQLDDEE</sequence>
<dbReference type="Proteomes" id="UP000789702">
    <property type="component" value="Unassembled WGS sequence"/>
</dbReference>
<name>A0ACA9QPV2_9GLOM</name>
<dbReference type="EMBL" id="CAJVPU010051649">
    <property type="protein sequence ID" value="CAG8761699.1"/>
    <property type="molecule type" value="Genomic_DNA"/>
</dbReference>
<evidence type="ECO:0000313" key="2">
    <source>
        <dbReference type="Proteomes" id="UP000789702"/>
    </source>
</evidence>
<feature type="non-terminal residue" evidence="1">
    <location>
        <position position="1"/>
    </location>
</feature>
<proteinExistence type="predicted"/>
<comment type="caution">
    <text evidence="1">The sequence shown here is derived from an EMBL/GenBank/DDBJ whole genome shotgun (WGS) entry which is preliminary data.</text>
</comment>
<accession>A0ACA9QPV2</accession>
<organism evidence="1 2">
    <name type="scientific">Dentiscutata heterogama</name>
    <dbReference type="NCBI Taxonomy" id="1316150"/>
    <lineage>
        <taxon>Eukaryota</taxon>
        <taxon>Fungi</taxon>
        <taxon>Fungi incertae sedis</taxon>
        <taxon>Mucoromycota</taxon>
        <taxon>Glomeromycotina</taxon>
        <taxon>Glomeromycetes</taxon>
        <taxon>Diversisporales</taxon>
        <taxon>Gigasporaceae</taxon>
        <taxon>Dentiscutata</taxon>
    </lineage>
</organism>
<reference evidence="1" key="1">
    <citation type="submission" date="2021-06" db="EMBL/GenBank/DDBJ databases">
        <authorList>
            <person name="Kallberg Y."/>
            <person name="Tangrot J."/>
            <person name="Rosling A."/>
        </authorList>
    </citation>
    <scope>NUCLEOTIDE SEQUENCE</scope>
    <source>
        <strain evidence="1">IL203A</strain>
    </source>
</reference>
<gene>
    <name evidence="1" type="ORF">DHETER_LOCUS15303</name>
</gene>
<evidence type="ECO:0000313" key="1">
    <source>
        <dbReference type="EMBL" id="CAG8761699.1"/>
    </source>
</evidence>
<protein>
    <submittedName>
        <fullName evidence="1">149_t:CDS:1</fullName>
    </submittedName>
</protein>